<comment type="caution">
    <text evidence="3">The sequence shown here is derived from an EMBL/GenBank/DDBJ whole genome shotgun (WGS) entry which is preliminary data.</text>
</comment>
<accession>A0A250WXI9</accession>
<gene>
    <name evidence="3" type="ORF">CEUSTIGMA_g2974.t1</name>
</gene>
<dbReference type="GO" id="GO:0000145">
    <property type="term" value="C:exocyst"/>
    <property type="evidence" value="ECO:0007669"/>
    <property type="project" value="TreeGrafter"/>
</dbReference>
<dbReference type="GO" id="GO:0016020">
    <property type="term" value="C:membrane"/>
    <property type="evidence" value="ECO:0007669"/>
    <property type="project" value="TreeGrafter"/>
</dbReference>
<dbReference type="GO" id="GO:0006893">
    <property type="term" value="P:Golgi to plasma membrane transport"/>
    <property type="evidence" value="ECO:0007669"/>
    <property type="project" value="TreeGrafter"/>
</dbReference>
<dbReference type="AlphaFoldDB" id="A0A250WXI9"/>
<keyword evidence="4" id="KW-1185">Reference proteome</keyword>
<evidence type="ECO:0000313" key="3">
    <source>
        <dbReference type="EMBL" id="GAX75531.1"/>
    </source>
</evidence>
<dbReference type="STRING" id="1157962.A0A250WXI9"/>
<reference evidence="3 4" key="1">
    <citation type="submission" date="2017-08" db="EMBL/GenBank/DDBJ databases">
        <title>Acidophilic green algal genome provides insights into adaptation to an acidic environment.</title>
        <authorList>
            <person name="Hirooka S."/>
            <person name="Hirose Y."/>
            <person name="Kanesaki Y."/>
            <person name="Higuchi S."/>
            <person name="Fujiwara T."/>
            <person name="Onuma R."/>
            <person name="Era A."/>
            <person name="Ohbayashi R."/>
            <person name="Uzuka A."/>
            <person name="Nozaki H."/>
            <person name="Yoshikawa H."/>
            <person name="Miyagishima S.Y."/>
        </authorList>
    </citation>
    <scope>NUCLEOTIDE SEQUENCE [LARGE SCALE GENOMIC DNA]</scope>
    <source>
        <strain evidence="3 4">NIES-2499</strain>
    </source>
</reference>
<protein>
    <recommendedName>
        <fullName evidence="2">Exocyst complex component EXOC6/Sec15 N-terminal domain-containing protein</fullName>
    </recommendedName>
</protein>
<evidence type="ECO:0000313" key="4">
    <source>
        <dbReference type="Proteomes" id="UP000232323"/>
    </source>
</evidence>
<dbReference type="OrthoDB" id="10267033at2759"/>
<evidence type="ECO:0000259" key="2">
    <source>
        <dbReference type="Pfam" id="PF20651"/>
    </source>
</evidence>
<dbReference type="InterPro" id="IPR048359">
    <property type="entry name" value="EXOC6_Sec15_N"/>
</dbReference>
<sequence length="538" mass="57356">MDAKGPVEDISYIRSLVETCLTTDDLNPLLRLILDSESNVKGEKAGGSGTGWETDLQLAPGARIPQDRWALVETVQTCLDAVASDQDMIIKEVCSGNAMDITNCVAELAGMQSLAARLQNQMVQGNQGLQAKGSALLSSATALSELTAVQCNVLSGIATVDAAKAVLKGCLEVGSLIESGKLYHALLLLERVQKRLHASMFPLLLPNHSQQTPLNTRDGDSGKHYQTLPSNVKASPSGWPVSRPDDLRQATTAGHAVQSASSTSSALTLQSFFLGLLSELKAAIEQVAVSEFNSWLVQARAQAQSVGMRAIRRAAIHRKLDEDLVRERRLVMGMMSAGRDVREMASAIAGSNFRTEMKGESAAGVAPGVQMALAVESGNSGTSAGSRTGSSLTGGLPDVSTLHVGQPTAALQEILDWQRKRRKERNGQLLAAPVSASSVRGSATAIAASAPGATKQMNILTPPGVPSTALSSDSIMGLLHDFDLSGLLRCVHVHKVIGRLLQFRDYYLEQRRLQVTNDLAPPHNFLETYQSYLAQESD</sequence>
<dbReference type="Pfam" id="PF20651">
    <property type="entry name" value="EXOC6_Sec15_N"/>
    <property type="match status" value="1"/>
</dbReference>
<dbReference type="PANTHER" id="PTHR12702">
    <property type="entry name" value="SEC15"/>
    <property type="match status" value="1"/>
</dbReference>
<dbReference type="GO" id="GO:0006886">
    <property type="term" value="P:intracellular protein transport"/>
    <property type="evidence" value="ECO:0007669"/>
    <property type="project" value="InterPro"/>
</dbReference>
<dbReference type="EMBL" id="BEGY01000012">
    <property type="protein sequence ID" value="GAX75531.1"/>
    <property type="molecule type" value="Genomic_DNA"/>
</dbReference>
<proteinExistence type="predicted"/>
<feature type="domain" description="Exocyst complex component EXOC6/Sec15 N-terminal" evidence="2">
    <location>
        <begin position="79"/>
        <end position="194"/>
    </location>
</feature>
<organism evidence="3 4">
    <name type="scientific">Chlamydomonas eustigma</name>
    <dbReference type="NCBI Taxonomy" id="1157962"/>
    <lineage>
        <taxon>Eukaryota</taxon>
        <taxon>Viridiplantae</taxon>
        <taxon>Chlorophyta</taxon>
        <taxon>core chlorophytes</taxon>
        <taxon>Chlorophyceae</taxon>
        <taxon>CS clade</taxon>
        <taxon>Chlamydomonadales</taxon>
        <taxon>Chlamydomonadaceae</taxon>
        <taxon>Chlamydomonas</taxon>
    </lineage>
</organism>
<dbReference type="GO" id="GO:0090522">
    <property type="term" value="P:vesicle tethering involved in exocytosis"/>
    <property type="evidence" value="ECO:0007669"/>
    <property type="project" value="InterPro"/>
</dbReference>
<dbReference type="InterPro" id="IPR007225">
    <property type="entry name" value="EXOC6/Sec15"/>
</dbReference>
<evidence type="ECO:0000256" key="1">
    <source>
        <dbReference type="SAM" id="MobiDB-lite"/>
    </source>
</evidence>
<dbReference type="PANTHER" id="PTHR12702:SF0">
    <property type="entry name" value="EXOCYST COMPLEX COMPONENT 6"/>
    <property type="match status" value="1"/>
</dbReference>
<feature type="region of interest" description="Disordered" evidence="1">
    <location>
        <begin position="209"/>
        <end position="241"/>
    </location>
</feature>
<dbReference type="Proteomes" id="UP000232323">
    <property type="component" value="Unassembled WGS sequence"/>
</dbReference>
<name>A0A250WXI9_9CHLO</name>